<evidence type="ECO:0000256" key="17">
    <source>
        <dbReference type="SAM" id="MobiDB-lite"/>
    </source>
</evidence>
<evidence type="ECO:0000256" key="4">
    <source>
        <dbReference type="ARBA" id="ARBA00022679"/>
    </source>
</evidence>
<comment type="subcellular location">
    <subcellularLocation>
        <location evidence="1">Cell membrane</location>
        <topology evidence="1">Single-pass type I membrane protein</topology>
    </subcellularLocation>
</comment>
<accession>A0ABR2H9T2</accession>
<keyword evidence="15" id="KW-0325">Glycoprotein</keyword>
<keyword evidence="20" id="KW-1185">Reference proteome</keyword>
<name>A0ABR2H9T2_9EUKA</name>
<evidence type="ECO:0000256" key="13">
    <source>
        <dbReference type="ARBA" id="ARBA00023157"/>
    </source>
</evidence>
<evidence type="ECO:0000259" key="18">
    <source>
        <dbReference type="Pfam" id="PF12810"/>
    </source>
</evidence>
<dbReference type="EMBL" id="JAPFFF010000039">
    <property type="protein sequence ID" value="KAK8842165.1"/>
    <property type="molecule type" value="Genomic_DNA"/>
</dbReference>
<evidence type="ECO:0000256" key="8">
    <source>
        <dbReference type="ARBA" id="ARBA00022777"/>
    </source>
</evidence>
<keyword evidence="12" id="KW-0829">Tyrosine-protein kinase</keyword>
<evidence type="ECO:0000256" key="12">
    <source>
        <dbReference type="ARBA" id="ARBA00023137"/>
    </source>
</evidence>
<evidence type="ECO:0000256" key="6">
    <source>
        <dbReference type="ARBA" id="ARBA00022729"/>
    </source>
</evidence>
<keyword evidence="14" id="KW-0675">Receptor</keyword>
<evidence type="ECO:0000256" key="1">
    <source>
        <dbReference type="ARBA" id="ARBA00004251"/>
    </source>
</evidence>
<feature type="domain" description="ALK/LTK-like glycine-rich" evidence="18">
    <location>
        <begin position="488"/>
        <end position="776"/>
    </location>
</feature>
<keyword evidence="10" id="KW-1133">Transmembrane helix</keyword>
<keyword evidence="13" id="KW-1015">Disulfide bond</keyword>
<comment type="caution">
    <text evidence="19">The sequence shown here is derived from an EMBL/GenBank/DDBJ whole genome shotgun (WGS) entry which is preliminary data.</text>
</comment>
<dbReference type="InterPro" id="IPR055163">
    <property type="entry name" value="ALK/LTK-like_GRD"/>
</dbReference>
<evidence type="ECO:0000256" key="10">
    <source>
        <dbReference type="ARBA" id="ARBA00022989"/>
    </source>
</evidence>
<feature type="compositionally biased region" description="Polar residues" evidence="17">
    <location>
        <begin position="1"/>
        <end position="12"/>
    </location>
</feature>
<evidence type="ECO:0000256" key="7">
    <source>
        <dbReference type="ARBA" id="ARBA00022741"/>
    </source>
</evidence>
<reference evidence="19 20" key="1">
    <citation type="submission" date="2024-04" db="EMBL/GenBank/DDBJ databases">
        <title>Tritrichomonas musculus Genome.</title>
        <authorList>
            <person name="Alves-Ferreira E."/>
            <person name="Grigg M."/>
            <person name="Lorenzi H."/>
            <person name="Galac M."/>
        </authorList>
    </citation>
    <scope>NUCLEOTIDE SEQUENCE [LARGE SCALE GENOMIC DNA]</scope>
    <source>
        <strain evidence="19 20">EAF2021</strain>
    </source>
</reference>
<dbReference type="Pfam" id="PF12810">
    <property type="entry name" value="ALK_LTK_GRD"/>
    <property type="match status" value="1"/>
</dbReference>
<evidence type="ECO:0000256" key="9">
    <source>
        <dbReference type="ARBA" id="ARBA00022840"/>
    </source>
</evidence>
<dbReference type="Proteomes" id="UP001470230">
    <property type="component" value="Unassembled WGS sequence"/>
</dbReference>
<evidence type="ECO:0000256" key="16">
    <source>
        <dbReference type="SAM" id="Coils"/>
    </source>
</evidence>
<keyword evidence="8" id="KW-0418">Kinase</keyword>
<evidence type="ECO:0000256" key="14">
    <source>
        <dbReference type="ARBA" id="ARBA00023170"/>
    </source>
</evidence>
<keyword evidence="16" id="KW-0175">Coiled coil</keyword>
<evidence type="ECO:0000256" key="5">
    <source>
        <dbReference type="ARBA" id="ARBA00022692"/>
    </source>
</evidence>
<evidence type="ECO:0000256" key="3">
    <source>
        <dbReference type="ARBA" id="ARBA00022475"/>
    </source>
</evidence>
<feature type="coiled-coil region" evidence="16">
    <location>
        <begin position="256"/>
        <end position="372"/>
    </location>
</feature>
<keyword evidence="3" id="KW-1003">Cell membrane</keyword>
<dbReference type="EC" id="2.7.10.1" evidence="2"/>
<sequence>MSSQTLDQDQQPNIIDEDNFEDDDLVPFQPNSTKINLYYSQLTKYSKLVRETYLFSDVVNRLPQEIQQFQEKFQLLPENVDYFFQLSQHNYDIKEDSKLTYIQCIDLLKICNFLEVRKLSSKIKQYIKVHNIDVDFIIQMLEYNNKTQKETDNIQIEISSEIEDILTTKINECLSNEKFDQLPIQIIYRVVKQSSPNVINSNKLFDVIMKSLNKFCVLFPFVDLSKLSDDRLENLCEMYSKTNENTQHYFDYLKCNLNLINEINARKKNLEEMNDEQRNKMKELEEKVTSLENQFNASEKVNTQLQNELNDSKSLINEQQSKMKDIETLLQKQFNEQLQSQINYSKDLENQISQLKSKLSSSEKEITDIHKQLGKLFKIKGQVVASVEKGNFINAEINLKTKGPPLDTSKSKVIVSTSGAKSLGMEAYEKGEPITSLCMKTSFARKPGTYYVRCIVFNSEGESNEIVSNSVTTNGSCLTFDYEGKPAKIQLPQGQYKLEVWGAKGGDSTGQGDCGNRANQSIVKGGLGGYSRGILSLKQNETVYVYVGEEGHPSNSSEGSTTKGGFPDGGGTKTCHYNSSYPTVPGTGGGSTSIRIGSDTDYARVIVAGGGGGASGSCQYIDQGGFGGGSNGGNSSYYGGKQSNCGYGTQTGSTCGLGGACKGDSGSFGKGAEGKGSSGYDSGGGGGGGWYGGGSGGYGCCHPGSGGGGSGWTFTDSNFNKWKEGDSSNSSKCSLKSAYYLTDAVSLGGNEEIPKHDGNGTEHGHTGNGFAKITLL</sequence>
<evidence type="ECO:0000256" key="15">
    <source>
        <dbReference type="ARBA" id="ARBA00023180"/>
    </source>
</evidence>
<keyword evidence="4" id="KW-0808">Transferase</keyword>
<organism evidence="19 20">
    <name type="scientific">Tritrichomonas musculus</name>
    <dbReference type="NCBI Taxonomy" id="1915356"/>
    <lineage>
        <taxon>Eukaryota</taxon>
        <taxon>Metamonada</taxon>
        <taxon>Parabasalia</taxon>
        <taxon>Tritrichomonadida</taxon>
        <taxon>Tritrichomonadidae</taxon>
        <taxon>Tritrichomonas</taxon>
    </lineage>
</organism>
<evidence type="ECO:0000256" key="2">
    <source>
        <dbReference type="ARBA" id="ARBA00011902"/>
    </source>
</evidence>
<feature type="region of interest" description="Disordered" evidence="17">
    <location>
        <begin position="1"/>
        <end position="21"/>
    </location>
</feature>
<keyword evidence="6" id="KW-0732">Signal</keyword>
<proteinExistence type="predicted"/>
<evidence type="ECO:0000256" key="11">
    <source>
        <dbReference type="ARBA" id="ARBA00023136"/>
    </source>
</evidence>
<evidence type="ECO:0000313" key="20">
    <source>
        <dbReference type="Proteomes" id="UP001470230"/>
    </source>
</evidence>
<gene>
    <name evidence="19" type="ORF">M9Y10_026394</name>
</gene>
<keyword evidence="7" id="KW-0547">Nucleotide-binding</keyword>
<keyword evidence="11" id="KW-0472">Membrane</keyword>
<keyword evidence="9" id="KW-0067">ATP-binding</keyword>
<evidence type="ECO:0000313" key="19">
    <source>
        <dbReference type="EMBL" id="KAK8842165.1"/>
    </source>
</evidence>
<keyword evidence="5" id="KW-0812">Transmembrane</keyword>
<protein>
    <recommendedName>
        <fullName evidence="2">receptor protein-tyrosine kinase</fullName>
        <ecNumber evidence="2">2.7.10.1</ecNumber>
    </recommendedName>
</protein>